<proteinExistence type="predicted"/>
<dbReference type="EMBL" id="RQYS01000052">
    <property type="protein sequence ID" value="RRD59151.1"/>
    <property type="molecule type" value="Genomic_DNA"/>
</dbReference>
<evidence type="ECO:0000313" key="2">
    <source>
        <dbReference type="EMBL" id="RRD73849.1"/>
    </source>
</evidence>
<dbReference type="SUPFAM" id="SSF160424">
    <property type="entry name" value="BH3703-like"/>
    <property type="match status" value="1"/>
</dbReference>
<name>A0A3P1XKU5_TANFO</name>
<dbReference type="Proteomes" id="UP000279860">
    <property type="component" value="Unassembled WGS sequence"/>
</dbReference>
<dbReference type="InterPro" id="IPR036170">
    <property type="entry name" value="YezG-like_sf"/>
</dbReference>
<evidence type="ECO:0000313" key="1">
    <source>
        <dbReference type="EMBL" id="RRD59151.1"/>
    </source>
</evidence>
<dbReference type="RefSeq" id="WP_124752295.1">
    <property type="nucleotide sequence ID" value="NZ_RQYN01000032.1"/>
</dbReference>
<dbReference type="EMBL" id="RQYN01000032">
    <property type="protein sequence ID" value="RRD73849.1"/>
    <property type="molecule type" value="Genomic_DNA"/>
</dbReference>
<sequence length="108" mass="12622">MINEIYKRIGQRISDSIKEKWVNAVLQIEYIGAVKCFLQYKKPDGTAGNIALVDSFKNMRDIKDLHKIMTEGGKNKWNKAVFYLNADGSFNMEFEWDQKLQDEIERLS</sequence>
<gene>
    <name evidence="1" type="ORF">EII40_11065</name>
    <name evidence="2" type="ORF">EII41_08830</name>
</gene>
<evidence type="ECO:0008006" key="5">
    <source>
        <dbReference type="Google" id="ProtNLM"/>
    </source>
</evidence>
<dbReference type="Proteomes" id="UP000278609">
    <property type="component" value="Unassembled WGS sequence"/>
</dbReference>
<dbReference type="OrthoDB" id="1373797at2"/>
<comment type="caution">
    <text evidence="1">The sequence shown here is derived from an EMBL/GenBank/DDBJ whole genome shotgun (WGS) entry which is preliminary data.</text>
</comment>
<dbReference type="AlphaFoldDB" id="A0A3P1XKU5"/>
<evidence type="ECO:0000313" key="3">
    <source>
        <dbReference type="Proteomes" id="UP000278609"/>
    </source>
</evidence>
<evidence type="ECO:0000313" key="4">
    <source>
        <dbReference type="Proteomes" id="UP000279860"/>
    </source>
</evidence>
<reference evidence="3 4" key="1">
    <citation type="submission" date="2018-11" db="EMBL/GenBank/DDBJ databases">
        <title>Genomes From Bacteria Associated with the Canine Oral Cavity: a Test Case for Automated Genome-Based Taxonomic Assignment.</title>
        <authorList>
            <person name="Coil D.A."/>
            <person name="Jospin G."/>
            <person name="Darling A.E."/>
            <person name="Wallis C."/>
            <person name="Davis I.J."/>
            <person name="Harris S."/>
            <person name="Eisen J.A."/>
            <person name="Holcombe L.J."/>
            <person name="O'Flynn C."/>
        </authorList>
    </citation>
    <scope>NUCLEOTIDE SEQUENCE [LARGE SCALE GENOMIC DNA]</scope>
    <source>
        <strain evidence="2 4">OH1426_COT-023</strain>
        <strain evidence="1 3">OH2617_COT-023</strain>
    </source>
</reference>
<protein>
    <recommendedName>
        <fullName evidence="5">DUF600 family protein</fullName>
    </recommendedName>
</protein>
<dbReference type="Gene3D" id="3.30.500.20">
    <property type="entry name" value="BH3703-like domains"/>
    <property type="match status" value="1"/>
</dbReference>
<accession>A0A3P1XKU5</accession>
<organism evidence="1 3">
    <name type="scientific">Tannerella forsythia</name>
    <name type="common">Bacteroides forsythus</name>
    <dbReference type="NCBI Taxonomy" id="28112"/>
    <lineage>
        <taxon>Bacteria</taxon>
        <taxon>Pseudomonadati</taxon>
        <taxon>Bacteroidota</taxon>
        <taxon>Bacteroidia</taxon>
        <taxon>Bacteroidales</taxon>
        <taxon>Tannerellaceae</taxon>
        <taxon>Tannerella</taxon>
    </lineage>
</organism>